<dbReference type="SUPFAM" id="SSF101941">
    <property type="entry name" value="NAC domain"/>
    <property type="match status" value="1"/>
</dbReference>
<evidence type="ECO:0000256" key="1">
    <source>
        <dbReference type="ARBA" id="ARBA00023015"/>
    </source>
</evidence>
<sequence length="363" mass="39179">MADQQQPQQQEMNAVRAGGLDLPPGFCFHPTDDEIVSHYLTNKVRNTDYTCIAIGEADLNKTEPWDLPDEAKWGERVVLLLSEGPKYPTGLRANWATKTGYWKATGRDKEVYNTTKGVVLLVGMKKTLVFYEGRAPRGDKTNWVMHEYRLEGSGKLLSPASASSSVANTVAAMKASASIDKNEWVVCRVFDKTTRIKKTTAPVYQVAMAGAEIDQNQNNILAIPIPMLLQLPLPVPMAMQFPILSDFAMDPVAPYYPNDGVGMPPMAGIGGAGGLEINGALLGNPMAAPPPMNFYHQMDMGAVAGQMGMEAIAGHMDMGAASTGGFDVAAPESRPSSMVSQKDEQANAAEISSMMSVTGPWKY</sequence>
<dbReference type="GO" id="GO:0006355">
    <property type="term" value="P:regulation of DNA-templated transcription"/>
    <property type="evidence" value="ECO:0007669"/>
    <property type="project" value="InterPro"/>
</dbReference>
<name>A0A811RID6_9POAL</name>
<evidence type="ECO:0000259" key="6">
    <source>
        <dbReference type="PROSITE" id="PS51005"/>
    </source>
</evidence>
<dbReference type="InterPro" id="IPR003441">
    <property type="entry name" value="NAC-dom"/>
</dbReference>
<dbReference type="OrthoDB" id="1424968at2759"/>
<dbReference type="GO" id="GO:0003677">
    <property type="term" value="F:DNA binding"/>
    <property type="evidence" value="ECO:0007669"/>
    <property type="project" value="UniProtKB-KW"/>
</dbReference>
<dbReference type="PROSITE" id="PS51005">
    <property type="entry name" value="NAC"/>
    <property type="match status" value="1"/>
</dbReference>
<evidence type="ECO:0000313" key="7">
    <source>
        <dbReference type="EMBL" id="CAD6269714.1"/>
    </source>
</evidence>
<keyword evidence="4" id="KW-0539">Nucleus</keyword>
<dbReference type="Pfam" id="PF02365">
    <property type="entry name" value="NAM"/>
    <property type="match status" value="1"/>
</dbReference>
<keyword evidence="8" id="KW-1185">Reference proteome</keyword>
<evidence type="ECO:0000256" key="2">
    <source>
        <dbReference type="ARBA" id="ARBA00023125"/>
    </source>
</evidence>
<dbReference type="PANTHER" id="PTHR31744">
    <property type="entry name" value="PROTEIN CUP-SHAPED COTYLEDON 2-RELATED"/>
    <property type="match status" value="1"/>
</dbReference>
<gene>
    <name evidence="7" type="ORF">NCGR_LOCUS53016</name>
</gene>
<organism evidence="7 8">
    <name type="scientific">Miscanthus lutarioriparius</name>
    <dbReference type="NCBI Taxonomy" id="422564"/>
    <lineage>
        <taxon>Eukaryota</taxon>
        <taxon>Viridiplantae</taxon>
        <taxon>Streptophyta</taxon>
        <taxon>Embryophyta</taxon>
        <taxon>Tracheophyta</taxon>
        <taxon>Spermatophyta</taxon>
        <taxon>Magnoliopsida</taxon>
        <taxon>Liliopsida</taxon>
        <taxon>Poales</taxon>
        <taxon>Poaceae</taxon>
        <taxon>PACMAD clade</taxon>
        <taxon>Panicoideae</taxon>
        <taxon>Andropogonodae</taxon>
        <taxon>Andropogoneae</taxon>
        <taxon>Saccharinae</taxon>
        <taxon>Miscanthus</taxon>
    </lineage>
</organism>
<evidence type="ECO:0000313" key="8">
    <source>
        <dbReference type="Proteomes" id="UP000604825"/>
    </source>
</evidence>
<keyword evidence="3" id="KW-0804">Transcription</keyword>
<dbReference type="Proteomes" id="UP000604825">
    <property type="component" value="Unassembled WGS sequence"/>
</dbReference>
<dbReference type="EMBL" id="CAJGYO010000015">
    <property type="protein sequence ID" value="CAD6269714.1"/>
    <property type="molecule type" value="Genomic_DNA"/>
</dbReference>
<accession>A0A811RID6</accession>
<dbReference type="Gene3D" id="2.170.150.80">
    <property type="entry name" value="NAC domain"/>
    <property type="match status" value="1"/>
</dbReference>
<proteinExistence type="predicted"/>
<feature type="domain" description="NAC" evidence="6">
    <location>
        <begin position="22"/>
        <end position="192"/>
    </location>
</feature>
<evidence type="ECO:0000256" key="3">
    <source>
        <dbReference type="ARBA" id="ARBA00023163"/>
    </source>
</evidence>
<keyword evidence="1" id="KW-0805">Transcription regulation</keyword>
<dbReference type="PANTHER" id="PTHR31744:SF92">
    <property type="entry name" value="NAC DOMAIN-CONTAINING PROTEIN 87"/>
    <property type="match status" value="1"/>
</dbReference>
<comment type="caution">
    <text evidence="7">The sequence shown here is derived from an EMBL/GenBank/DDBJ whole genome shotgun (WGS) entry which is preliminary data.</text>
</comment>
<dbReference type="GO" id="GO:0005634">
    <property type="term" value="C:nucleus"/>
    <property type="evidence" value="ECO:0007669"/>
    <property type="project" value="UniProtKB-ARBA"/>
</dbReference>
<dbReference type="InterPro" id="IPR036093">
    <property type="entry name" value="NAC_dom_sf"/>
</dbReference>
<dbReference type="AlphaFoldDB" id="A0A811RID6"/>
<protein>
    <recommendedName>
        <fullName evidence="6">NAC domain-containing protein</fullName>
    </recommendedName>
</protein>
<evidence type="ECO:0000256" key="5">
    <source>
        <dbReference type="SAM" id="MobiDB-lite"/>
    </source>
</evidence>
<feature type="region of interest" description="Disordered" evidence="5">
    <location>
        <begin position="330"/>
        <end position="350"/>
    </location>
</feature>
<evidence type="ECO:0000256" key="4">
    <source>
        <dbReference type="ARBA" id="ARBA00023242"/>
    </source>
</evidence>
<keyword evidence="2" id="KW-0238">DNA-binding</keyword>
<reference evidence="7" key="1">
    <citation type="submission" date="2020-10" db="EMBL/GenBank/DDBJ databases">
        <authorList>
            <person name="Han B."/>
            <person name="Lu T."/>
            <person name="Zhao Q."/>
            <person name="Huang X."/>
            <person name="Zhao Y."/>
        </authorList>
    </citation>
    <scope>NUCLEOTIDE SEQUENCE</scope>
</reference>